<dbReference type="Gene3D" id="2.60.40.10">
    <property type="entry name" value="Immunoglobulins"/>
    <property type="match status" value="2"/>
</dbReference>
<dbReference type="WBParaSite" id="maker-uti_cns_0001400-snap-gene-0.17-mRNA-1">
    <property type="protein sequence ID" value="maker-uti_cns_0001400-snap-gene-0.17-mRNA-1"/>
    <property type="gene ID" value="maker-uti_cns_0001400-snap-gene-0.17"/>
</dbReference>
<dbReference type="InterPro" id="IPR050713">
    <property type="entry name" value="RTP_Phos/Ushers"/>
</dbReference>
<dbReference type="InterPro" id="IPR013783">
    <property type="entry name" value="Ig-like_fold"/>
</dbReference>
<sequence length="170" mass="18575">SGLQLCRRPSTSLWPCITAWHRSHSRGTTNRSESAQIFSVTANAVHLSWLPPAIQNGVITRYMLKQNEVPLFTNLPADTNTTAVVGLMPFAQYAFRLAACTSSGCTDSPVTTVRTSEAAPADLEAPIPTTLDSSRIAIEWQPPKRPNGVVTSYRLLRNSQKFTEVSSTTL</sequence>
<evidence type="ECO:0000313" key="4">
    <source>
        <dbReference type="WBParaSite" id="maker-uti_cns_0001400-snap-gene-0.17-mRNA-1"/>
    </source>
</evidence>
<evidence type="ECO:0000313" key="2">
    <source>
        <dbReference type="Proteomes" id="UP000095280"/>
    </source>
</evidence>
<reference evidence="3 4" key="1">
    <citation type="submission" date="2016-11" db="UniProtKB">
        <authorList>
            <consortium name="WormBaseParasite"/>
        </authorList>
    </citation>
    <scope>IDENTIFICATION</scope>
</reference>
<dbReference type="Pfam" id="PF00041">
    <property type="entry name" value="fn3"/>
    <property type="match status" value="1"/>
</dbReference>
<dbReference type="SUPFAM" id="SSF49265">
    <property type="entry name" value="Fibronectin type III"/>
    <property type="match status" value="1"/>
</dbReference>
<dbReference type="PRINTS" id="PR00014">
    <property type="entry name" value="FNTYPEIII"/>
</dbReference>
<proteinExistence type="predicted"/>
<organism evidence="2 3">
    <name type="scientific">Macrostomum lignano</name>
    <dbReference type="NCBI Taxonomy" id="282301"/>
    <lineage>
        <taxon>Eukaryota</taxon>
        <taxon>Metazoa</taxon>
        <taxon>Spiralia</taxon>
        <taxon>Lophotrochozoa</taxon>
        <taxon>Platyhelminthes</taxon>
        <taxon>Rhabditophora</taxon>
        <taxon>Macrostomorpha</taxon>
        <taxon>Macrostomida</taxon>
        <taxon>Macrostomidae</taxon>
        <taxon>Macrostomum</taxon>
    </lineage>
</organism>
<dbReference type="WBParaSite" id="maker-uti_cns_0045787-snap-gene-1.12-mRNA-1">
    <property type="protein sequence ID" value="maker-uti_cns_0045787-snap-gene-1.12-mRNA-1"/>
    <property type="gene ID" value="maker-uti_cns_0045787-snap-gene-1.12"/>
</dbReference>
<accession>A0A1I8FX70</accession>
<dbReference type="AlphaFoldDB" id="A0A1I8FX70"/>
<protein>
    <submittedName>
        <fullName evidence="3 4">Fibronectin type-III domain-containing protein</fullName>
    </submittedName>
</protein>
<dbReference type="InterPro" id="IPR003961">
    <property type="entry name" value="FN3_dom"/>
</dbReference>
<dbReference type="InterPro" id="IPR036116">
    <property type="entry name" value="FN3_sf"/>
</dbReference>
<dbReference type="PROSITE" id="PS50853">
    <property type="entry name" value="FN3"/>
    <property type="match status" value="1"/>
</dbReference>
<name>A0A1I8FX70_9PLAT</name>
<dbReference type="PANTHER" id="PTHR46957">
    <property type="entry name" value="CYTOKINE RECEPTOR"/>
    <property type="match status" value="1"/>
</dbReference>
<dbReference type="CDD" id="cd00063">
    <property type="entry name" value="FN3"/>
    <property type="match status" value="1"/>
</dbReference>
<dbReference type="PANTHER" id="PTHR46957:SF7">
    <property type="entry name" value="USHERIN"/>
    <property type="match status" value="1"/>
</dbReference>
<evidence type="ECO:0000313" key="3">
    <source>
        <dbReference type="WBParaSite" id="maker-uti_cns_0000224-snap-gene-0.22-mRNA-1"/>
    </source>
</evidence>
<dbReference type="WBParaSite" id="maker-uti_cns_0000224-snap-gene-0.22-mRNA-1">
    <property type="protein sequence ID" value="maker-uti_cns_0000224-snap-gene-0.22-mRNA-1"/>
    <property type="gene ID" value="maker-uti_cns_0000224-snap-gene-0.22"/>
</dbReference>
<dbReference type="Proteomes" id="UP000095280">
    <property type="component" value="Unplaced"/>
</dbReference>
<evidence type="ECO:0000259" key="1">
    <source>
        <dbReference type="PROSITE" id="PS50853"/>
    </source>
</evidence>
<feature type="domain" description="Fibronectin type-III" evidence="1">
    <location>
        <begin position="31"/>
        <end position="121"/>
    </location>
</feature>
<keyword evidence="2" id="KW-1185">Reference proteome</keyword>